<dbReference type="Proteomes" id="UP000663879">
    <property type="component" value="Unassembled WGS sequence"/>
</dbReference>
<dbReference type="OrthoDB" id="10153637at2759"/>
<gene>
    <name evidence="1" type="ORF">OXX778_LOCUS19161</name>
</gene>
<name>A0A814KXL0_9BILA</name>
<evidence type="ECO:0000313" key="2">
    <source>
        <dbReference type="Proteomes" id="UP000663879"/>
    </source>
</evidence>
<dbReference type="AlphaFoldDB" id="A0A814KXL0"/>
<proteinExistence type="predicted"/>
<accession>A0A814KXL0</accession>
<dbReference type="Gene3D" id="2.20.25.240">
    <property type="match status" value="1"/>
</dbReference>
<sequence length="115" mass="13552">MDELSNLLNQINIEKEKGFVTLSQKNKSQLSYEGHFFRLKNAKQDLNVTKNFGWRCTYENCRSTCETIGCIIGSSYEVLNYDDNQLDERINNLINQYNKQDFEQFYDSMALILEN</sequence>
<dbReference type="EMBL" id="CAJNOC010005654">
    <property type="protein sequence ID" value="CAF1058288.1"/>
    <property type="molecule type" value="Genomic_DNA"/>
</dbReference>
<protein>
    <submittedName>
        <fullName evidence="1">Uncharacterized protein</fullName>
    </submittedName>
</protein>
<reference evidence="1" key="1">
    <citation type="submission" date="2021-02" db="EMBL/GenBank/DDBJ databases">
        <authorList>
            <person name="Nowell W R."/>
        </authorList>
    </citation>
    <scope>NUCLEOTIDE SEQUENCE</scope>
    <source>
        <strain evidence="1">Ploen Becks lab</strain>
    </source>
</reference>
<keyword evidence="2" id="KW-1185">Reference proteome</keyword>
<evidence type="ECO:0000313" key="1">
    <source>
        <dbReference type="EMBL" id="CAF1058288.1"/>
    </source>
</evidence>
<organism evidence="1 2">
    <name type="scientific">Brachionus calyciflorus</name>
    <dbReference type="NCBI Taxonomy" id="104777"/>
    <lineage>
        <taxon>Eukaryota</taxon>
        <taxon>Metazoa</taxon>
        <taxon>Spiralia</taxon>
        <taxon>Gnathifera</taxon>
        <taxon>Rotifera</taxon>
        <taxon>Eurotatoria</taxon>
        <taxon>Monogononta</taxon>
        <taxon>Pseudotrocha</taxon>
        <taxon>Ploima</taxon>
        <taxon>Brachionidae</taxon>
        <taxon>Brachionus</taxon>
    </lineage>
</organism>
<comment type="caution">
    <text evidence="1">The sequence shown here is derived from an EMBL/GenBank/DDBJ whole genome shotgun (WGS) entry which is preliminary data.</text>
</comment>